<keyword evidence="1" id="KW-0472">Membrane</keyword>
<feature type="transmembrane region" description="Helical" evidence="1">
    <location>
        <begin position="113"/>
        <end position="138"/>
    </location>
</feature>
<feature type="transmembrane region" description="Helical" evidence="1">
    <location>
        <begin position="12"/>
        <end position="33"/>
    </location>
</feature>
<proteinExistence type="predicted"/>
<dbReference type="AlphaFoldDB" id="A0A382NGR8"/>
<gene>
    <name evidence="2" type="ORF">METZ01_LOCUS312754</name>
</gene>
<protein>
    <submittedName>
        <fullName evidence="2">Uncharacterized protein</fullName>
    </submittedName>
</protein>
<evidence type="ECO:0000313" key="2">
    <source>
        <dbReference type="EMBL" id="SVC59900.1"/>
    </source>
</evidence>
<reference evidence="2" key="1">
    <citation type="submission" date="2018-05" db="EMBL/GenBank/DDBJ databases">
        <authorList>
            <person name="Lanie J.A."/>
            <person name="Ng W.-L."/>
            <person name="Kazmierczak K.M."/>
            <person name="Andrzejewski T.M."/>
            <person name="Davidsen T.M."/>
            <person name="Wayne K.J."/>
            <person name="Tettelin H."/>
            <person name="Glass J.I."/>
            <person name="Rusch D."/>
            <person name="Podicherti R."/>
            <person name="Tsui H.-C.T."/>
            <person name="Winkler M.E."/>
        </authorList>
    </citation>
    <scope>NUCLEOTIDE SEQUENCE</scope>
</reference>
<name>A0A382NGR8_9ZZZZ</name>
<feature type="transmembrane region" description="Helical" evidence="1">
    <location>
        <begin position="89"/>
        <end position="107"/>
    </location>
</feature>
<feature type="transmembrane region" description="Helical" evidence="1">
    <location>
        <begin position="53"/>
        <end position="77"/>
    </location>
</feature>
<dbReference type="EMBL" id="UINC01100107">
    <property type="protein sequence ID" value="SVC59900.1"/>
    <property type="molecule type" value="Genomic_DNA"/>
</dbReference>
<sequence length="145" mass="17047">MSRHRPTAFWKVLSPVFLLNTQLFTAGAVYMILLNTGFYSQVDSYMKTFIYGFAYFLIYTTPIQALFLLWIGGLIATSDHTWFSLSTGIFLRENIPFLYHWVYSWFWNAWMDFWWGFPACILGTLKLIANTLIGIWLLRLARAMD</sequence>
<keyword evidence="1" id="KW-1133">Transmembrane helix</keyword>
<organism evidence="2">
    <name type="scientific">marine metagenome</name>
    <dbReference type="NCBI Taxonomy" id="408172"/>
    <lineage>
        <taxon>unclassified sequences</taxon>
        <taxon>metagenomes</taxon>
        <taxon>ecological metagenomes</taxon>
    </lineage>
</organism>
<evidence type="ECO:0000256" key="1">
    <source>
        <dbReference type="SAM" id="Phobius"/>
    </source>
</evidence>
<accession>A0A382NGR8</accession>
<keyword evidence="1" id="KW-0812">Transmembrane</keyword>